<feature type="domain" description="Peptidase M1 membrane alanine aminopeptidase" evidence="12">
    <location>
        <begin position="269"/>
        <end position="479"/>
    </location>
</feature>
<dbReference type="CDD" id="cd09602">
    <property type="entry name" value="M1_APN"/>
    <property type="match status" value="1"/>
</dbReference>
<dbReference type="InterPro" id="IPR014782">
    <property type="entry name" value="Peptidase_M1_dom"/>
</dbReference>
<keyword evidence="11" id="KW-0732">Signal</keyword>
<dbReference type="GO" id="GO:0042277">
    <property type="term" value="F:peptide binding"/>
    <property type="evidence" value="ECO:0007669"/>
    <property type="project" value="TreeGrafter"/>
</dbReference>
<evidence type="ECO:0000256" key="9">
    <source>
        <dbReference type="ARBA" id="ARBA00022833"/>
    </source>
</evidence>
<evidence type="ECO:0000256" key="7">
    <source>
        <dbReference type="ARBA" id="ARBA00022723"/>
    </source>
</evidence>
<evidence type="ECO:0000256" key="3">
    <source>
        <dbReference type="ARBA" id="ARBA00010136"/>
    </source>
</evidence>
<evidence type="ECO:0000256" key="2">
    <source>
        <dbReference type="ARBA" id="ARBA00001947"/>
    </source>
</evidence>
<dbReference type="InterPro" id="IPR050344">
    <property type="entry name" value="Peptidase_M1_aminopeptidases"/>
</dbReference>
<dbReference type="Gene3D" id="1.10.390.10">
    <property type="entry name" value="Neutral Protease Domain 2"/>
    <property type="match status" value="1"/>
</dbReference>
<dbReference type="SUPFAM" id="SSF63737">
    <property type="entry name" value="Leukotriene A4 hydrolase N-terminal domain"/>
    <property type="match status" value="1"/>
</dbReference>
<proteinExistence type="inferred from homology"/>
<keyword evidence="15" id="KW-0031">Aminopeptidase</keyword>
<dbReference type="RefSeq" id="WP_244180771.1">
    <property type="nucleotide sequence ID" value="NZ_PZZN01000003.1"/>
</dbReference>
<dbReference type="InterPro" id="IPR024571">
    <property type="entry name" value="ERAP1-like_C_dom"/>
</dbReference>
<evidence type="ECO:0000256" key="10">
    <source>
        <dbReference type="ARBA" id="ARBA00023049"/>
    </source>
</evidence>
<dbReference type="InterPro" id="IPR001930">
    <property type="entry name" value="Peptidase_M1"/>
</dbReference>
<evidence type="ECO:0000259" key="13">
    <source>
        <dbReference type="Pfam" id="PF11838"/>
    </source>
</evidence>
<name>A0A2T4YNH5_9SPHN</name>
<comment type="cofactor">
    <cofactor evidence="2">
        <name>Zn(2+)</name>
        <dbReference type="ChEBI" id="CHEBI:29105"/>
    </cofactor>
</comment>
<dbReference type="PANTHER" id="PTHR11533:SF299">
    <property type="entry name" value="AMINOPEPTIDASE"/>
    <property type="match status" value="1"/>
</dbReference>
<evidence type="ECO:0000256" key="8">
    <source>
        <dbReference type="ARBA" id="ARBA00022801"/>
    </source>
</evidence>
<dbReference type="InterPro" id="IPR027268">
    <property type="entry name" value="Peptidase_M4/M1_CTD_sf"/>
</dbReference>
<dbReference type="GO" id="GO:0016285">
    <property type="term" value="F:alanyl aminopeptidase activity"/>
    <property type="evidence" value="ECO:0007669"/>
    <property type="project" value="UniProtKB-EC"/>
</dbReference>
<feature type="domain" description="Aminopeptidase N-like N-terminal" evidence="14">
    <location>
        <begin position="60"/>
        <end position="228"/>
    </location>
</feature>
<dbReference type="InterPro" id="IPR042097">
    <property type="entry name" value="Aminopeptidase_N-like_N_sf"/>
</dbReference>
<keyword evidence="10" id="KW-0482">Metalloprotease</keyword>
<evidence type="ECO:0000256" key="4">
    <source>
        <dbReference type="ARBA" id="ARBA00012564"/>
    </source>
</evidence>
<dbReference type="AlphaFoldDB" id="A0A2T4YNH5"/>
<keyword evidence="7" id="KW-0479">Metal-binding</keyword>
<dbReference type="GO" id="GO:0043171">
    <property type="term" value="P:peptide catabolic process"/>
    <property type="evidence" value="ECO:0007669"/>
    <property type="project" value="TreeGrafter"/>
</dbReference>
<dbReference type="GO" id="GO:0070006">
    <property type="term" value="F:metalloaminopeptidase activity"/>
    <property type="evidence" value="ECO:0007669"/>
    <property type="project" value="TreeGrafter"/>
</dbReference>
<evidence type="ECO:0000256" key="11">
    <source>
        <dbReference type="SAM" id="SignalP"/>
    </source>
</evidence>
<evidence type="ECO:0000256" key="1">
    <source>
        <dbReference type="ARBA" id="ARBA00000098"/>
    </source>
</evidence>
<dbReference type="PANTHER" id="PTHR11533">
    <property type="entry name" value="PROTEASE M1 ZINC METALLOPROTEASE"/>
    <property type="match status" value="1"/>
</dbReference>
<keyword evidence="16" id="KW-1185">Reference proteome</keyword>
<feature type="chain" id="PRO_5015654200" description="Aminopeptidase N" evidence="11">
    <location>
        <begin position="33"/>
        <end position="880"/>
    </location>
</feature>
<dbReference type="PRINTS" id="PR00756">
    <property type="entry name" value="ALADIPTASE"/>
</dbReference>
<keyword evidence="9" id="KW-0862">Zinc</keyword>
<evidence type="ECO:0000313" key="16">
    <source>
        <dbReference type="Proteomes" id="UP000240996"/>
    </source>
</evidence>
<dbReference type="GO" id="GO:0006508">
    <property type="term" value="P:proteolysis"/>
    <property type="evidence" value="ECO:0007669"/>
    <property type="project" value="UniProtKB-KW"/>
</dbReference>
<dbReference type="Proteomes" id="UP000240996">
    <property type="component" value="Unassembled WGS sequence"/>
</dbReference>
<reference evidence="15 16" key="1">
    <citation type="submission" date="2018-04" db="EMBL/GenBank/DDBJ databases">
        <title>Genomic Encyclopedia of Type Strains, Phase III (KMG-III): the genomes of soil and plant-associated and newly described type strains.</title>
        <authorList>
            <person name="Whitman W."/>
        </authorList>
    </citation>
    <scope>NUCLEOTIDE SEQUENCE [LARGE SCALE GENOMIC DNA]</scope>
    <source>
        <strain evidence="15 16">NW12</strain>
    </source>
</reference>
<evidence type="ECO:0000256" key="5">
    <source>
        <dbReference type="ARBA" id="ARBA00015611"/>
    </source>
</evidence>
<dbReference type="Pfam" id="PF17900">
    <property type="entry name" value="Peptidase_M1_N"/>
    <property type="match status" value="1"/>
</dbReference>
<organism evidence="15 16">
    <name type="scientific">Sphingomonas aerolata</name>
    <dbReference type="NCBI Taxonomy" id="185951"/>
    <lineage>
        <taxon>Bacteria</taxon>
        <taxon>Pseudomonadati</taxon>
        <taxon>Pseudomonadota</taxon>
        <taxon>Alphaproteobacteria</taxon>
        <taxon>Sphingomonadales</taxon>
        <taxon>Sphingomonadaceae</taxon>
        <taxon>Sphingomonas</taxon>
    </lineage>
</organism>
<dbReference type="Pfam" id="PF01433">
    <property type="entry name" value="Peptidase_M1"/>
    <property type="match status" value="1"/>
</dbReference>
<dbReference type="GO" id="GO:0016020">
    <property type="term" value="C:membrane"/>
    <property type="evidence" value="ECO:0007669"/>
    <property type="project" value="TreeGrafter"/>
</dbReference>
<evidence type="ECO:0000256" key="6">
    <source>
        <dbReference type="ARBA" id="ARBA00022670"/>
    </source>
</evidence>
<protein>
    <recommendedName>
        <fullName evidence="5">Aminopeptidase N</fullName>
        <ecNumber evidence="4">3.4.11.2</ecNumber>
    </recommendedName>
</protein>
<dbReference type="InterPro" id="IPR045357">
    <property type="entry name" value="Aminopeptidase_N-like_N"/>
</dbReference>
<evidence type="ECO:0000259" key="12">
    <source>
        <dbReference type="Pfam" id="PF01433"/>
    </source>
</evidence>
<dbReference type="EMBL" id="PZZN01000003">
    <property type="protein sequence ID" value="PTM44967.1"/>
    <property type="molecule type" value="Genomic_DNA"/>
</dbReference>
<dbReference type="EC" id="3.4.11.2" evidence="4"/>
<dbReference type="GO" id="GO:0005615">
    <property type="term" value="C:extracellular space"/>
    <property type="evidence" value="ECO:0007669"/>
    <property type="project" value="TreeGrafter"/>
</dbReference>
<gene>
    <name evidence="15" type="ORF">C8J24_3184</name>
</gene>
<dbReference type="SUPFAM" id="SSF55486">
    <property type="entry name" value="Metalloproteases ('zincins'), catalytic domain"/>
    <property type="match status" value="1"/>
</dbReference>
<keyword evidence="8" id="KW-0378">Hydrolase</keyword>
<evidence type="ECO:0000313" key="15">
    <source>
        <dbReference type="EMBL" id="PTM44967.1"/>
    </source>
</evidence>
<dbReference type="GO" id="GO:0008270">
    <property type="term" value="F:zinc ion binding"/>
    <property type="evidence" value="ECO:0007669"/>
    <property type="project" value="InterPro"/>
</dbReference>
<dbReference type="Gene3D" id="2.60.40.1730">
    <property type="entry name" value="tricorn interacting facor f3 domain"/>
    <property type="match status" value="1"/>
</dbReference>
<dbReference type="Pfam" id="PF11838">
    <property type="entry name" value="ERAP1_C"/>
    <property type="match status" value="1"/>
</dbReference>
<comment type="similarity">
    <text evidence="3">Belongs to the peptidase M1 family.</text>
</comment>
<feature type="signal peptide" evidence="11">
    <location>
        <begin position="1"/>
        <end position="32"/>
    </location>
</feature>
<comment type="catalytic activity">
    <reaction evidence="1">
        <text>Release of an N-terminal amino acid, Xaa-|-Yaa- from a peptide, amide or arylamide. Xaa is preferably Ala, but may be most amino acids including Pro (slow action). When a terminal hydrophobic residue is followed by a prolyl residue, the two may be released as an intact Xaa-Pro dipeptide.</text>
        <dbReference type="EC" id="3.4.11.2"/>
    </reaction>
</comment>
<accession>A0A2T4YNH5</accession>
<evidence type="ECO:0000259" key="14">
    <source>
        <dbReference type="Pfam" id="PF17900"/>
    </source>
</evidence>
<comment type="caution">
    <text evidence="15">The sequence shown here is derived from an EMBL/GenBank/DDBJ whole genome shotgun (WGS) entry which is preliminary data.</text>
</comment>
<keyword evidence="6" id="KW-0645">Protease</keyword>
<dbReference type="GO" id="GO:0005737">
    <property type="term" value="C:cytoplasm"/>
    <property type="evidence" value="ECO:0007669"/>
    <property type="project" value="TreeGrafter"/>
</dbReference>
<sequence>MHPDMPREADRRALLKGALALPAIGWPGMAQAAVAADPLTGPGVSLALAQRRAAQIARVRYAISLDVTAADRAVGSVVIRFDRVRDSGDLVLDFRGTMLTGLEANGVAVPATARRDGHLVLPARVLKTGANSVSARFETPIASAGAAIIRFKDPADGRTYLYTLLVPSDANLLFPCFDQPDLKARIRWDVVAPEGWTVIANGPVAAKTPTGAATRWRFAETVPISTYLAAFAAGPWVGTTSAPAGEQPITLYARHSRAAEVDAETQLATNRAAVRWLADWFGIAFPFAKLDLVLAPAFPFGGMEHVGAVFYNEDRFVFREPPTLPQRLARDQTIYHEISHQWFGDLVTMRWFDDLWLKEGFSTFMAARIQADLQPDSNAWTTFLLSIKTPAYRADATSGTAPLWQSLDNLDAAKSNYGPIVYNKAPAVIKQLAFFVGEDGFRRGLHLFLTRHGYANATWQDLLGAVGEASGIDLAAFGRNYVLRAGLPRIETALTLAQGRIDALVLKQRPESRLPGDPGGAWPMKVRVRLGYHDREDIVLDARFEGAVATVDKAAGLPAPDYVWANDDDQGYGLFMPDDRTVAWIAARVGSVTDSLLRAMLWSALWDVVRDRRLPPERYLAVLLRALPAERDEQISRAILSRGAAALDVYLTEARGAGLRAGWETALLARIDDAAIGYGLRKDALDRLIATARTPLALDRLRALLDGSARLAGEPIRQPTRWAIVRRLITIGAPDAGTRFTAERARDTSTEAAKDAFVAEAASPRAAVKTAYFKRYFNDATLNEAWASESLGAFNADGQAALTIGFLRPALDRLLWIRQNRRIFFLPAWIDAFIGGQVSPDALRIVDDFLGEQRSLPIDVRRKILLARDELARTVAIRKT</sequence>
<feature type="domain" description="ERAP1-like C-terminal" evidence="13">
    <location>
        <begin position="563"/>
        <end position="870"/>
    </location>
</feature>